<keyword evidence="10" id="KW-0443">Lipid metabolism</keyword>
<evidence type="ECO:0000313" key="14">
    <source>
        <dbReference type="Proteomes" id="UP000002630"/>
    </source>
</evidence>
<dbReference type="Gene3D" id="2.40.110.10">
    <property type="entry name" value="Butyryl-CoA Dehydrogenase, subunit A, domain 2"/>
    <property type="match status" value="1"/>
</dbReference>
<dbReference type="GO" id="GO:0005504">
    <property type="term" value="F:fatty acid binding"/>
    <property type="evidence" value="ECO:0007669"/>
    <property type="project" value="TreeGrafter"/>
</dbReference>
<dbReference type="Proteomes" id="UP000002630">
    <property type="component" value="Unassembled WGS sequence"/>
</dbReference>
<dbReference type="Gene3D" id="1.20.140.10">
    <property type="entry name" value="Butyryl-CoA Dehydrogenase, subunit A, domain 3"/>
    <property type="match status" value="1"/>
</dbReference>
<evidence type="ECO:0000256" key="7">
    <source>
        <dbReference type="ARBA" id="ARBA00022827"/>
    </source>
</evidence>
<dbReference type="OrthoDB" id="538336at2759"/>
<evidence type="ECO:0000256" key="11">
    <source>
        <dbReference type="ARBA" id="ARBA00023140"/>
    </source>
</evidence>
<dbReference type="PANTHER" id="PTHR10909">
    <property type="entry name" value="ELECTRON TRANSPORT OXIDOREDUCTASE"/>
    <property type="match status" value="1"/>
</dbReference>
<proteinExistence type="inferred from homology"/>
<reference evidence="13 14" key="1">
    <citation type="journal article" date="2010" name="Nature">
        <title>The Ectocarpus genome and the independent evolution of multicellularity in brown algae.</title>
        <authorList>
            <person name="Cock J.M."/>
            <person name="Sterck L."/>
            <person name="Rouze P."/>
            <person name="Scornet D."/>
            <person name="Allen A.E."/>
            <person name="Amoutzias G."/>
            <person name="Anthouard V."/>
            <person name="Artiguenave F."/>
            <person name="Aury J.M."/>
            <person name="Badger J.H."/>
            <person name="Beszteri B."/>
            <person name="Billiau K."/>
            <person name="Bonnet E."/>
            <person name="Bothwell J.H."/>
            <person name="Bowler C."/>
            <person name="Boyen C."/>
            <person name="Brownlee C."/>
            <person name="Carrano C.J."/>
            <person name="Charrier B."/>
            <person name="Cho G.Y."/>
            <person name="Coelho S.M."/>
            <person name="Collen J."/>
            <person name="Corre E."/>
            <person name="Da Silva C."/>
            <person name="Delage L."/>
            <person name="Delaroque N."/>
            <person name="Dittami S.M."/>
            <person name="Doulbeau S."/>
            <person name="Elias M."/>
            <person name="Farnham G."/>
            <person name="Gachon C.M."/>
            <person name="Gschloessl B."/>
            <person name="Heesch S."/>
            <person name="Jabbari K."/>
            <person name="Jubin C."/>
            <person name="Kawai H."/>
            <person name="Kimura K."/>
            <person name="Kloareg B."/>
            <person name="Kupper F.C."/>
            <person name="Lang D."/>
            <person name="Le Bail A."/>
            <person name="Leblanc C."/>
            <person name="Lerouge P."/>
            <person name="Lohr M."/>
            <person name="Lopez P.J."/>
            <person name="Martens C."/>
            <person name="Maumus F."/>
            <person name="Michel G."/>
            <person name="Miranda-Saavedra D."/>
            <person name="Morales J."/>
            <person name="Moreau H."/>
            <person name="Motomura T."/>
            <person name="Nagasato C."/>
            <person name="Napoli C.A."/>
            <person name="Nelson D.R."/>
            <person name="Nyvall-Collen P."/>
            <person name="Peters A.F."/>
            <person name="Pommier C."/>
            <person name="Potin P."/>
            <person name="Poulain J."/>
            <person name="Quesneville H."/>
            <person name="Read B."/>
            <person name="Rensing S.A."/>
            <person name="Ritter A."/>
            <person name="Rousvoal S."/>
            <person name="Samanta M."/>
            <person name="Samson G."/>
            <person name="Schroeder D.C."/>
            <person name="Segurens B."/>
            <person name="Strittmatter M."/>
            <person name="Tonon T."/>
            <person name="Tregear J.W."/>
            <person name="Valentin K."/>
            <person name="von Dassow P."/>
            <person name="Yamagishi T."/>
            <person name="Van de Peer Y."/>
            <person name="Wincker P."/>
        </authorList>
    </citation>
    <scope>NUCLEOTIDE SEQUENCE [LARGE SCALE GENOMIC DNA]</scope>
    <source>
        <strain evidence="14">Ec32 / CCAP1310/4</strain>
    </source>
</reference>
<evidence type="ECO:0000313" key="13">
    <source>
        <dbReference type="EMBL" id="CBJ32604.1"/>
    </source>
</evidence>
<comment type="similarity">
    <text evidence="4">Belongs to the acyl-CoA oxidase family.</text>
</comment>
<evidence type="ECO:0000259" key="12">
    <source>
        <dbReference type="Pfam" id="PF22924"/>
    </source>
</evidence>
<name>D7FYQ4_ECTSI</name>
<evidence type="ECO:0000256" key="8">
    <source>
        <dbReference type="ARBA" id="ARBA00022832"/>
    </source>
</evidence>
<dbReference type="GO" id="GO:0071949">
    <property type="term" value="F:FAD binding"/>
    <property type="evidence" value="ECO:0007669"/>
    <property type="project" value="InterPro"/>
</dbReference>
<keyword evidence="6" id="KW-0285">Flavoprotein</keyword>
<evidence type="ECO:0000256" key="6">
    <source>
        <dbReference type="ARBA" id="ARBA00022630"/>
    </source>
</evidence>
<evidence type="ECO:0000256" key="9">
    <source>
        <dbReference type="ARBA" id="ARBA00023002"/>
    </source>
</evidence>
<dbReference type="InterPro" id="IPR012258">
    <property type="entry name" value="Acyl-CoA_oxidase"/>
</dbReference>
<comment type="subcellular location">
    <subcellularLocation>
        <location evidence="3">Peroxisome</location>
    </subcellularLocation>
</comment>
<dbReference type="InterPro" id="IPR055060">
    <property type="entry name" value="ACOX_C_alpha1"/>
</dbReference>
<evidence type="ECO:0000256" key="1">
    <source>
        <dbReference type="ARBA" id="ARBA00001201"/>
    </source>
</evidence>
<dbReference type="InterPro" id="IPR009100">
    <property type="entry name" value="AcylCoA_DH/oxidase_NM_dom_sf"/>
</dbReference>
<keyword evidence="11" id="KW-0576">Peroxisome</keyword>
<keyword evidence="7" id="KW-0274">FAD</keyword>
<comment type="cofactor">
    <cofactor evidence="2">
        <name>FAD</name>
        <dbReference type="ChEBI" id="CHEBI:57692"/>
    </cofactor>
</comment>
<dbReference type="FunFam" id="1.20.140.10:FF:000015">
    <property type="entry name" value="Acyl-coenzyme A oxidase"/>
    <property type="match status" value="1"/>
</dbReference>
<dbReference type="GO" id="GO:0003997">
    <property type="term" value="F:acyl-CoA oxidase activity"/>
    <property type="evidence" value="ECO:0007669"/>
    <property type="project" value="UniProtKB-EC"/>
</dbReference>
<dbReference type="InterPro" id="IPR046373">
    <property type="entry name" value="Acyl-CoA_Oxase/DH_mid-dom_sf"/>
</dbReference>
<evidence type="ECO:0000256" key="10">
    <source>
        <dbReference type="ARBA" id="ARBA00023098"/>
    </source>
</evidence>
<organism evidence="13 14">
    <name type="scientific">Ectocarpus siliculosus</name>
    <name type="common">Brown alga</name>
    <name type="synonym">Conferva siliculosa</name>
    <dbReference type="NCBI Taxonomy" id="2880"/>
    <lineage>
        <taxon>Eukaryota</taxon>
        <taxon>Sar</taxon>
        <taxon>Stramenopiles</taxon>
        <taxon>Ochrophyta</taxon>
        <taxon>PX clade</taxon>
        <taxon>Phaeophyceae</taxon>
        <taxon>Ectocarpales</taxon>
        <taxon>Ectocarpaceae</taxon>
        <taxon>Ectocarpus</taxon>
    </lineage>
</organism>
<evidence type="ECO:0000256" key="5">
    <source>
        <dbReference type="ARBA" id="ARBA00012870"/>
    </source>
</evidence>
<accession>D7FYQ4</accession>
<dbReference type="GO" id="GO:0055088">
    <property type="term" value="P:lipid homeostasis"/>
    <property type="evidence" value="ECO:0007669"/>
    <property type="project" value="TreeGrafter"/>
</dbReference>
<dbReference type="GO" id="GO:0005777">
    <property type="term" value="C:peroxisome"/>
    <property type="evidence" value="ECO:0007669"/>
    <property type="project" value="UniProtKB-SubCell"/>
</dbReference>
<keyword evidence="14" id="KW-1185">Reference proteome</keyword>
<dbReference type="InterPro" id="IPR036250">
    <property type="entry name" value="AcylCo_DH-like_C"/>
</dbReference>
<dbReference type="GO" id="GO:0033540">
    <property type="term" value="P:fatty acid beta-oxidation using acyl-CoA oxidase"/>
    <property type="evidence" value="ECO:0007669"/>
    <property type="project" value="TreeGrafter"/>
</dbReference>
<dbReference type="Pfam" id="PF22924">
    <property type="entry name" value="ACOX_C_alpha1"/>
    <property type="match status" value="1"/>
</dbReference>
<evidence type="ECO:0000256" key="3">
    <source>
        <dbReference type="ARBA" id="ARBA00004275"/>
    </source>
</evidence>
<dbReference type="InParanoid" id="D7FYQ4"/>
<dbReference type="EMBL" id="FN649760">
    <property type="protein sequence ID" value="CBJ32604.1"/>
    <property type="molecule type" value="Genomic_DNA"/>
</dbReference>
<evidence type="ECO:0000256" key="4">
    <source>
        <dbReference type="ARBA" id="ARBA00006288"/>
    </source>
</evidence>
<dbReference type="STRING" id="2880.D7FYQ4"/>
<feature type="domain" description="Acyl-CoA oxidase C-alpha1" evidence="12">
    <location>
        <begin position="44"/>
        <end position="206"/>
    </location>
</feature>
<keyword evidence="9 13" id="KW-0560">Oxidoreductase</keyword>
<evidence type="ECO:0000256" key="2">
    <source>
        <dbReference type="ARBA" id="ARBA00001974"/>
    </source>
</evidence>
<keyword evidence="8" id="KW-0276">Fatty acid metabolism</keyword>
<dbReference type="PANTHER" id="PTHR10909:SF250">
    <property type="entry name" value="PEROXISOMAL ACYL-COENZYME A OXIDASE 1"/>
    <property type="match status" value="1"/>
</dbReference>
<dbReference type="AlphaFoldDB" id="D7FYQ4"/>
<dbReference type="SUPFAM" id="SSF47203">
    <property type="entry name" value="Acyl-CoA dehydrogenase C-terminal domain-like"/>
    <property type="match status" value="1"/>
</dbReference>
<sequence>MKRHGDIIRFHHVRVARTSLLGGVAVVSPEGKYSRVPGGQKQSYGSMLAVRANIVINASRSLARALSIAFRFGAVRTQGYDEREGASPGSERQVLDYPTQQRVLLPLLAHAYALHFAGQHMKSAYHYYLDTQDAEALPDLHATSAGLKSLVTQSVADGIEAARKMCGGHGYSQFSGLPDLSSGYLALATLEGTQQVLEPQTARHLLRSLAAARKGKRLSEAFSYLSPSSTQQGAATTTTSPAVSVRIGAQLRRPETQLRLFRGRARAAVLAAEEAVQRGGKGTAGAGGGAAAGREAMVGAAVELGRATRAHCQLHLVERCMAGVEQQREAAAAAAAAASGEELNTREVNVLSSLRDLFALSIVEEWWPGGLGKTSTHCVLMAQLVLDGKVLGVHPFFVQLRSMTDHSPLKGVAIGDIGPKLGFNSTDNGFCRPAVAACCLPRWWAGGEGGS</sequence>
<gene>
    <name evidence="13" type="primary">ACX</name>
    <name evidence="13" type="ORF">Esi_0349_0031</name>
</gene>
<protein>
    <recommendedName>
        <fullName evidence="5">acyl-CoA oxidase</fullName>
        <ecNumber evidence="5">1.3.3.6</ecNumber>
    </recommendedName>
</protein>
<dbReference type="EC" id="1.3.3.6" evidence="5"/>
<dbReference type="SUPFAM" id="SSF56645">
    <property type="entry name" value="Acyl-CoA dehydrogenase NM domain-like"/>
    <property type="match status" value="1"/>
</dbReference>
<comment type="catalytic activity">
    <reaction evidence="1">
        <text>a 2,3-saturated acyl-CoA + O2 = a (2E)-enoyl-CoA + H2O2</text>
        <dbReference type="Rhea" id="RHEA:38959"/>
        <dbReference type="ChEBI" id="CHEBI:15379"/>
        <dbReference type="ChEBI" id="CHEBI:16240"/>
        <dbReference type="ChEBI" id="CHEBI:58856"/>
        <dbReference type="ChEBI" id="CHEBI:65111"/>
        <dbReference type="EC" id="1.3.3.6"/>
    </reaction>
</comment>